<dbReference type="Proteomes" id="UP001206925">
    <property type="component" value="Unassembled WGS sequence"/>
</dbReference>
<gene>
    <name evidence="1" type="ORF">M8C21_030138</name>
</gene>
<evidence type="ECO:0000313" key="2">
    <source>
        <dbReference type="Proteomes" id="UP001206925"/>
    </source>
</evidence>
<organism evidence="1 2">
    <name type="scientific">Ambrosia artemisiifolia</name>
    <name type="common">Common ragweed</name>
    <dbReference type="NCBI Taxonomy" id="4212"/>
    <lineage>
        <taxon>Eukaryota</taxon>
        <taxon>Viridiplantae</taxon>
        <taxon>Streptophyta</taxon>
        <taxon>Embryophyta</taxon>
        <taxon>Tracheophyta</taxon>
        <taxon>Spermatophyta</taxon>
        <taxon>Magnoliopsida</taxon>
        <taxon>eudicotyledons</taxon>
        <taxon>Gunneridae</taxon>
        <taxon>Pentapetalae</taxon>
        <taxon>asterids</taxon>
        <taxon>campanulids</taxon>
        <taxon>Asterales</taxon>
        <taxon>Asteraceae</taxon>
        <taxon>Asteroideae</taxon>
        <taxon>Heliantheae alliance</taxon>
        <taxon>Heliantheae</taxon>
        <taxon>Ambrosia</taxon>
    </lineage>
</organism>
<name>A0AAD5CY76_AMBAR</name>
<dbReference type="EMBL" id="JAMZMK010006321">
    <property type="protein sequence ID" value="KAI7749625.1"/>
    <property type="molecule type" value="Genomic_DNA"/>
</dbReference>
<evidence type="ECO:0000313" key="1">
    <source>
        <dbReference type="EMBL" id="KAI7749625.1"/>
    </source>
</evidence>
<reference evidence="1" key="1">
    <citation type="submission" date="2022-06" db="EMBL/GenBank/DDBJ databases">
        <title>Uncovering the hologenomic basis of an extraordinary plant invasion.</title>
        <authorList>
            <person name="Bieker V.C."/>
            <person name="Martin M.D."/>
            <person name="Gilbert T."/>
            <person name="Hodgins K."/>
            <person name="Battlay P."/>
            <person name="Petersen B."/>
            <person name="Wilson J."/>
        </authorList>
    </citation>
    <scope>NUCLEOTIDE SEQUENCE</scope>
    <source>
        <strain evidence="1">AA19_3_7</strain>
        <tissue evidence="1">Leaf</tissue>
    </source>
</reference>
<keyword evidence="2" id="KW-1185">Reference proteome</keyword>
<proteinExistence type="predicted"/>
<dbReference type="AlphaFoldDB" id="A0AAD5CY76"/>
<sequence length="49" mass="5662">MQYHKKLLLLRKGINLLVTSKSTLVDILSYLHSCLFMRFPTLLIICLAV</sequence>
<comment type="caution">
    <text evidence="1">The sequence shown here is derived from an EMBL/GenBank/DDBJ whole genome shotgun (WGS) entry which is preliminary data.</text>
</comment>
<protein>
    <submittedName>
        <fullName evidence="1">Uncharacterized protein</fullName>
    </submittedName>
</protein>
<accession>A0AAD5CY76</accession>